<sequence>MKLGNIVLAGAALTVALASCSQKEEGVAVSGNPKAVTVSFANVTRSVGDKVDKDKTALYEDFYVLFTDDAGKIYKGKSADLTTDAPIYFANAAAAGDMTFHLLDNSVKKVYVIANPTDEIKTAADAATGINEIESVVVAAAAQQSVNPNDNADLVLYGVCESLVDAGTADDKGHEDYYTAAVNIKPLVARIQIGAFTCDFTDTEGITAYDIEQVALNNYYTTCTLGGTPGGLNNTPITGNVFDFFADADRPAWSHDEATIHLDNSDVEGGSNTHALADDANFCYDIFPGVTPQLLVQLNDTTDAGSPVPYYLATEGFSGLSDNTFKAGYIYNVNFSFKWNDPLTPEKCITVNVTVEPWTVEAITPEF</sequence>
<keyword evidence="2" id="KW-1185">Reference proteome</keyword>
<evidence type="ECO:0000313" key="1">
    <source>
        <dbReference type="EMBL" id="KHE42951.1"/>
    </source>
</evidence>
<proteinExistence type="predicted"/>
<gene>
    <name evidence="1" type="ORF">LG35_00315</name>
</gene>
<organism evidence="1 2">
    <name type="scientific">Alistipes inops</name>
    <dbReference type="NCBI Taxonomy" id="1501391"/>
    <lineage>
        <taxon>Bacteria</taxon>
        <taxon>Pseudomonadati</taxon>
        <taxon>Bacteroidota</taxon>
        <taxon>Bacteroidia</taxon>
        <taxon>Bacteroidales</taxon>
        <taxon>Rikenellaceae</taxon>
        <taxon>Alistipes</taxon>
    </lineage>
</organism>
<comment type="caution">
    <text evidence="1">The sequence shown here is derived from an EMBL/GenBank/DDBJ whole genome shotgun (WGS) entry which is preliminary data.</text>
</comment>
<dbReference type="PROSITE" id="PS51257">
    <property type="entry name" value="PROKAR_LIPOPROTEIN"/>
    <property type="match status" value="1"/>
</dbReference>
<name>A0ABR4YL24_9BACT</name>
<dbReference type="RefSeq" id="WP_035471154.1">
    <property type="nucleotide sequence ID" value="NZ_JRGF01000001.1"/>
</dbReference>
<evidence type="ECO:0000313" key="2">
    <source>
        <dbReference type="Proteomes" id="UP000030889"/>
    </source>
</evidence>
<protein>
    <recommendedName>
        <fullName evidence="3">Major fimbrial subunit protein N-terminal domain-containing protein</fullName>
    </recommendedName>
</protein>
<reference evidence="1 2" key="1">
    <citation type="submission" date="2014-09" db="EMBL/GenBank/DDBJ databases">
        <title>Alistipes sp. 627, sp. nov., a novel member of the family Rikenellaceae isolated from human faeces.</title>
        <authorList>
            <person name="Shkoporov A.N."/>
            <person name="Chaplin A.V."/>
            <person name="Motuzova O.V."/>
            <person name="Kafarskaia L.I."/>
            <person name="Khokhlova E.V."/>
            <person name="Efimov B.A."/>
        </authorList>
    </citation>
    <scope>NUCLEOTIDE SEQUENCE [LARGE SCALE GENOMIC DNA]</scope>
    <source>
        <strain evidence="1 2">627</strain>
    </source>
</reference>
<evidence type="ECO:0008006" key="3">
    <source>
        <dbReference type="Google" id="ProtNLM"/>
    </source>
</evidence>
<dbReference type="Gene3D" id="2.60.40.2580">
    <property type="match status" value="1"/>
</dbReference>
<dbReference type="Proteomes" id="UP000030889">
    <property type="component" value="Unassembled WGS sequence"/>
</dbReference>
<accession>A0ABR4YL24</accession>
<dbReference type="EMBL" id="JRGF01000001">
    <property type="protein sequence ID" value="KHE42951.1"/>
    <property type="molecule type" value="Genomic_DNA"/>
</dbReference>